<dbReference type="InterPro" id="IPR001734">
    <property type="entry name" value="Na/solute_symporter"/>
</dbReference>
<gene>
    <name evidence="12" type="ORF">F8568_012820</name>
</gene>
<evidence type="ECO:0000313" key="13">
    <source>
        <dbReference type="Proteomes" id="UP000462055"/>
    </source>
</evidence>
<dbReference type="CDD" id="cd11480">
    <property type="entry name" value="SLC5sbd_u4"/>
    <property type="match status" value="1"/>
</dbReference>
<keyword evidence="3" id="KW-0813">Transport</keyword>
<dbReference type="InterPro" id="IPR038377">
    <property type="entry name" value="Na/Glc_symporter_sf"/>
</dbReference>
<feature type="transmembrane region" description="Helical" evidence="11">
    <location>
        <begin position="563"/>
        <end position="584"/>
    </location>
</feature>
<keyword evidence="4" id="KW-1003">Cell membrane</keyword>
<feature type="transmembrane region" description="Helical" evidence="11">
    <location>
        <begin position="348"/>
        <end position="369"/>
    </location>
</feature>
<sequence length="609" mass="62391">MAAAGPRRPAAVGARRPRAAPPCRTRRTRPSGTAGPFVTAPAAPAALAALAAVLALNAALGLHGRRSARTTSDFLVASRGVTPLRNATAIGGEYVSAAAYLGTAGFVLAYGTGTLWLPVGATAGYVLLLAFVTAPLRRSGAYTVSDFAEWRLGSRAVRRAVTCCVCCVGWFYLLPQLQGAGVALRVLTGAPVWTGWAVIVVVAVALVASGGMRGITAVQAVQFWIKLGAVAVPAVALLAIWHAGGDGASAGDRPARFERTTRLHVETGVAMTVRHAVTVTATGRLDGVRHDRAAVPLTPGRHTVGGGAELVFPPGADVPCAERLPAPDDGMWAAHFGRPTGHGLYTTYSTLLGILLGTMGLPHILMRFYTSTSGRSARRTAALVPGLLALFYVFPALYGTLGRLYTPELPMTGDIDATVLLLPLRAAPGLPGTLMTGVVAAGAFAAFISTSCGLVVAIAGTVTQRMRHRDGVAAFRIGVVLALAAPLAVLPAIGPRDSTDLVVMALCVSACSLCPLLLLGIWWRGLTSAGALAGLLGGGGLAAAAGVARLVSGPGTGWTAVLLAQPALVVAPAAFTVMIAVSLLTRRRAPRRADAAMARLHLPDPAPVR</sequence>
<evidence type="ECO:0000256" key="11">
    <source>
        <dbReference type="SAM" id="Phobius"/>
    </source>
</evidence>
<evidence type="ECO:0000256" key="7">
    <source>
        <dbReference type="ARBA" id="ARBA00022989"/>
    </source>
</evidence>
<dbReference type="PANTHER" id="PTHR48086:SF6">
    <property type="entry name" value="CATION_ACETATE SYMPORTER ACTP"/>
    <property type="match status" value="1"/>
</dbReference>
<dbReference type="GO" id="GO:0015123">
    <property type="term" value="F:acetate transmembrane transporter activity"/>
    <property type="evidence" value="ECO:0007669"/>
    <property type="project" value="TreeGrafter"/>
</dbReference>
<dbReference type="AlphaFoldDB" id="A0A6I4MF52"/>
<reference evidence="12" key="1">
    <citation type="submission" date="2019-12" db="EMBL/GenBank/DDBJ databases">
        <title>Actinomadura physcomitrii sp. nov., a novel actinomycete isolated from moss [Physcomitrium sphaericum (Ludw) Fuernr].</title>
        <authorList>
            <person name="Zhuang X."/>
        </authorList>
    </citation>
    <scope>NUCLEOTIDE SEQUENCE [LARGE SCALE GENOMIC DNA]</scope>
    <source>
        <strain evidence="12">LD22</strain>
    </source>
</reference>
<feature type="transmembrane region" description="Helical" evidence="11">
    <location>
        <begin position="381"/>
        <end position="401"/>
    </location>
</feature>
<dbReference type="GO" id="GO:0015293">
    <property type="term" value="F:symporter activity"/>
    <property type="evidence" value="ECO:0007669"/>
    <property type="project" value="UniProtKB-KW"/>
</dbReference>
<keyword evidence="5 11" id="KW-0812">Transmembrane</keyword>
<organism evidence="12 13">
    <name type="scientific">Actinomadura physcomitrii</name>
    <dbReference type="NCBI Taxonomy" id="2650748"/>
    <lineage>
        <taxon>Bacteria</taxon>
        <taxon>Bacillati</taxon>
        <taxon>Actinomycetota</taxon>
        <taxon>Actinomycetes</taxon>
        <taxon>Streptosporangiales</taxon>
        <taxon>Thermomonosporaceae</taxon>
        <taxon>Actinomadura</taxon>
    </lineage>
</organism>
<evidence type="ECO:0000313" key="12">
    <source>
        <dbReference type="EMBL" id="MWA01249.1"/>
    </source>
</evidence>
<keyword evidence="6" id="KW-0769">Symport</keyword>
<dbReference type="PANTHER" id="PTHR48086">
    <property type="entry name" value="SODIUM/PROLINE SYMPORTER-RELATED"/>
    <property type="match status" value="1"/>
</dbReference>
<comment type="similarity">
    <text evidence="2 9">Belongs to the sodium:solute symporter (SSF) (TC 2.A.21) family.</text>
</comment>
<feature type="transmembrane region" description="Helical" evidence="11">
    <location>
        <begin position="193"/>
        <end position="211"/>
    </location>
</feature>
<feature type="transmembrane region" description="Helical" evidence="11">
    <location>
        <begin position="474"/>
        <end position="495"/>
    </location>
</feature>
<feature type="transmembrane region" description="Helical" evidence="11">
    <location>
        <begin position="501"/>
        <end position="523"/>
    </location>
</feature>
<evidence type="ECO:0000256" key="3">
    <source>
        <dbReference type="ARBA" id="ARBA00022448"/>
    </source>
</evidence>
<dbReference type="Pfam" id="PF00474">
    <property type="entry name" value="SSF"/>
    <property type="match status" value="2"/>
</dbReference>
<accession>A0A6I4MF52</accession>
<protein>
    <submittedName>
        <fullName evidence="12">Cation acetate symporter</fullName>
    </submittedName>
</protein>
<comment type="caution">
    <text evidence="12">The sequence shown here is derived from an EMBL/GenBank/DDBJ whole genome shotgun (WGS) entry which is preliminary data.</text>
</comment>
<evidence type="ECO:0000256" key="6">
    <source>
        <dbReference type="ARBA" id="ARBA00022847"/>
    </source>
</evidence>
<feature type="transmembrane region" description="Helical" evidence="11">
    <location>
        <begin position="438"/>
        <end position="462"/>
    </location>
</feature>
<dbReference type="GO" id="GO:0005886">
    <property type="term" value="C:plasma membrane"/>
    <property type="evidence" value="ECO:0007669"/>
    <property type="project" value="UniProtKB-SubCell"/>
</dbReference>
<evidence type="ECO:0000256" key="5">
    <source>
        <dbReference type="ARBA" id="ARBA00022692"/>
    </source>
</evidence>
<dbReference type="Proteomes" id="UP000462055">
    <property type="component" value="Unassembled WGS sequence"/>
</dbReference>
<evidence type="ECO:0000256" key="9">
    <source>
        <dbReference type="RuleBase" id="RU362091"/>
    </source>
</evidence>
<evidence type="ECO:0000256" key="10">
    <source>
        <dbReference type="SAM" id="MobiDB-lite"/>
    </source>
</evidence>
<dbReference type="EMBL" id="WBMS02000008">
    <property type="protein sequence ID" value="MWA01249.1"/>
    <property type="molecule type" value="Genomic_DNA"/>
</dbReference>
<feature type="transmembrane region" description="Helical" evidence="11">
    <location>
        <begin position="530"/>
        <end position="551"/>
    </location>
</feature>
<dbReference type="InterPro" id="IPR050277">
    <property type="entry name" value="Sodium:Solute_Symporter"/>
</dbReference>
<dbReference type="Gene3D" id="1.20.1730.10">
    <property type="entry name" value="Sodium/glucose cotransporter"/>
    <property type="match status" value="1"/>
</dbReference>
<dbReference type="PROSITE" id="PS50283">
    <property type="entry name" value="NA_SOLUT_SYMP_3"/>
    <property type="match status" value="1"/>
</dbReference>
<evidence type="ECO:0000256" key="8">
    <source>
        <dbReference type="ARBA" id="ARBA00023136"/>
    </source>
</evidence>
<name>A0A6I4MF52_9ACTN</name>
<feature type="transmembrane region" description="Helical" evidence="11">
    <location>
        <begin position="42"/>
        <end position="63"/>
    </location>
</feature>
<proteinExistence type="inferred from homology"/>
<feature type="compositionally biased region" description="Low complexity" evidence="10">
    <location>
        <begin position="1"/>
        <end position="14"/>
    </location>
</feature>
<feature type="transmembrane region" description="Helical" evidence="11">
    <location>
        <begin position="223"/>
        <end position="244"/>
    </location>
</feature>
<evidence type="ECO:0000256" key="4">
    <source>
        <dbReference type="ARBA" id="ARBA00022475"/>
    </source>
</evidence>
<feature type="region of interest" description="Disordered" evidence="10">
    <location>
        <begin position="1"/>
        <end position="36"/>
    </location>
</feature>
<keyword evidence="8 11" id="KW-0472">Membrane</keyword>
<feature type="transmembrane region" description="Helical" evidence="11">
    <location>
        <begin position="156"/>
        <end position="173"/>
    </location>
</feature>
<evidence type="ECO:0000256" key="2">
    <source>
        <dbReference type="ARBA" id="ARBA00006434"/>
    </source>
</evidence>
<keyword evidence="13" id="KW-1185">Reference proteome</keyword>
<dbReference type="GO" id="GO:0006847">
    <property type="term" value="P:plasma membrane acetate transport"/>
    <property type="evidence" value="ECO:0007669"/>
    <property type="project" value="TreeGrafter"/>
</dbReference>
<comment type="subcellular location">
    <subcellularLocation>
        <location evidence="1">Cell membrane</location>
        <topology evidence="1">Multi-pass membrane protein</topology>
    </subcellularLocation>
</comment>
<keyword evidence="7 11" id="KW-1133">Transmembrane helix</keyword>
<evidence type="ECO:0000256" key="1">
    <source>
        <dbReference type="ARBA" id="ARBA00004651"/>
    </source>
</evidence>
<feature type="transmembrane region" description="Helical" evidence="11">
    <location>
        <begin position="115"/>
        <end position="136"/>
    </location>
</feature>